<evidence type="ECO:0000259" key="2">
    <source>
        <dbReference type="Pfam" id="PF26650"/>
    </source>
</evidence>
<dbReference type="AlphaFoldDB" id="A0A4D6HI80"/>
<keyword evidence="4" id="KW-1185">Reference proteome</keyword>
<name>A0A4D6HI80_9EURY</name>
<dbReference type="EMBL" id="CP031310">
    <property type="protein sequence ID" value="QCC52936.1"/>
    <property type="molecule type" value="Genomic_DNA"/>
</dbReference>
<organism evidence="3 4">
    <name type="scientific">Halapricum salinum</name>
    <dbReference type="NCBI Taxonomy" id="1457250"/>
    <lineage>
        <taxon>Archaea</taxon>
        <taxon>Methanobacteriati</taxon>
        <taxon>Methanobacteriota</taxon>
        <taxon>Stenosarchaea group</taxon>
        <taxon>Halobacteria</taxon>
        <taxon>Halobacteriales</taxon>
        <taxon>Haloarculaceae</taxon>
        <taxon>Halapricum</taxon>
    </lineage>
</organism>
<proteinExistence type="predicted"/>
<evidence type="ECO:0000256" key="1">
    <source>
        <dbReference type="SAM" id="Phobius"/>
    </source>
</evidence>
<feature type="transmembrane region" description="Helical" evidence="1">
    <location>
        <begin position="44"/>
        <end position="62"/>
    </location>
</feature>
<keyword evidence="1" id="KW-0472">Membrane</keyword>
<dbReference type="KEGG" id="hsn:DV733_10585"/>
<keyword evidence="1" id="KW-0812">Transmembrane</keyword>
<dbReference type="STRING" id="1457250.GCA_000755225_00780"/>
<feature type="domain" description="DUF8215" evidence="2">
    <location>
        <begin position="4"/>
        <end position="131"/>
    </location>
</feature>
<accession>A0A4D6HI80</accession>
<protein>
    <recommendedName>
        <fullName evidence="2">DUF8215 domain-containing protein</fullName>
    </recommendedName>
</protein>
<feature type="transmembrane region" description="Helical" evidence="1">
    <location>
        <begin position="12"/>
        <end position="38"/>
    </location>
</feature>
<dbReference type="InterPro" id="IPR058528">
    <property type="entry name" value="DUF8215"/>
</dbReference>
<evidence type="ECO:0000313" key="4">
    <source>
        <dbReference type="Proteomes" id="UP000296706"/>
    </source>
</evidence>
<keyword evidence="1" id="KW-1133">Transmembrane helix</keyword>
<feature type="transmembrane region" description="Helical" evidence="1">
    <location>
        <begin position="83"/>
        <end position="102"/>
    </location>
</feature>
<evidence type="ECO:0000313" key="3">
    <source>
        <dbReference type="EMBL" id="QCC52936.1"/>
    </source>
</evidence>
<feature type="transmembrane region" description="Helical" evidence="1">
    <location>
        <begin position="108"/>
        <end position="128"/>
    </location>
</feature>
<gene>
    <name evidence="3" type="ORF">DV733_10585</name>
</gene>
<dbReference type="Pfam" id="PF26650">
    <property type="entry name" value="DUF8215"/>
    <property type="match status" value="1"/>
</dbReference>
<dbReference type="Proteomes" id="UP000296706">
    <property type="component" value="Chromosome"/>
</dbReference>
<sequence length="143" mass="15043">MVSVGVRAWLGQVFFGGAELSVLSTPSFAVVVFAQILYPDAVPLAGLTAIVSGSIALAAFRGDSPNVGKWPRRSELTSMPLRVSYFSVVFFLASMGVGFVAVSLDALWLTPLGGVVQVLGLAAFPAVYHAVYGEPVQKPVEQI</sequence>
<reference evidence="3 4" key="1">
    <citation type="journal article" date="2019" name="Nat. Commun.">
        <title>A new type of DNA phosphorothioation-based antiviral system in archaea.</title>
        <authorList>
            <person name="Xiong L."/>
            <person name="Liu S."/>
            <person name="Chen S."/>
            <person name="Xiao Y."/>
            <person name="Zhu B."/>
            <person name="Gao Y."/>
            <person name="Zhang Y."/>
            <person name="Chen B."/>
            <person name="Luo J."/>
            <person name="Deng Z."/>
            <person name="Chen X."/>
            <person name="Wang L."/>
            <person name="Chen S."/>
        </authorList>
    </citation>
    <scope>NUCLEOTIDE SEQUENCE [LARGE SCALE GENOMIC DNA]</scope>
    <source>
        <strain evidence="3 4">CBA1105</strain>
    </source>
</reference>